<protein>
    <recommendedName>
        <fullName evidence="4">Large ribosomal subunit protein uL11</fullName>
    </recommendedName>
</protein>
<dbReference type="HAMAP" id="MF_00736">
    <property type="entry name" value="Ribosomal_uL11"/>
    <property type="match status" value="1"/>
</dbReference>
<dbReference type="AlphaFoldDB" id="Q05FH4"/>
<organism evidence="6 7">
    <name type="scientific">Carsonella ruddii (strain PV)</name>
    <dbReference type="NCBI Taxonomy" id="387662"/>
    <lineage>
        <taxon>Bacteria</taxon>
        <taxon>Pseudomonadati</taxon>
        <taxon>Pseudomonadota</taxon>
        <taxon>Gammaproteobacteria</taxon>
        <taxon>Oceanospirillales</taxon>
        <taxon>Halomonadaceae</taxon>
        <taxon>Zymobacter group</taxon>
        <taxon>Candidatus Carsonella</taxon>
    </lineage>
</organism>
<dbReference type="HOGENOM" id="CLU_074237_2_0_6"/>
<dbReference type="InterPro" id="IPR020784">
    <property type="entry name" value="Ribosomal_uL11_N"/>
</dbReference>
<dbReference type="EMBL" id="AP009180">
    <property type="protein sequence ID" value="BAF35197.1"/>
    <property type="molecule type" value="Genomic_DNA"/>
</dbReference>
<comment type="subunit">
    <text evidence="4">Part of the ribosomal stalk of the 50S ribosomal subunit. Interacts with L10 and the large rRNA to form the base of the stalk. L10 forms an elongated spine to which L12 dimers bind in a sequential fashion forming a multimeric L10(L12)X complex.</text>
</comment>
<evidence type="ECO:0000256" key="1">
    <source>
        <dbReference type="ARBA" id="ARBA00010537"/>
    </source>
</evidence>
<dbReference type="Proteomes" id="UP000000777">
    <property type="component" value="Chromosome"/>
</dbReference>
<comment type="PTM">
    <text evidence="4">One or more lysine residues are methylated.</text>
</comment>
<accession>Q05FH4</accession>
<evidence type="ECO:0000259" key="5">
    <source>
        <dbReference type="Pfam" id="PF03946"/>
    </source>
</evidence>
<dbReference type="GO" id="GO:0015934">
    <property type="term" value="C:large ribosomal subunit"/>
    <property type="evidence" value="ECO:0007669"/>
    <property type="project" value="TreeGrafter"/>
</dbReference>
<evidence type="ECO:0000313" key="6">
    <source>
        <dbReference type="EMBL" id="BAF35197.1"/>
    </source>
</evidence>
<dbReference type="SUPFAM" id="SSF54747">
    <property type="entry name" value="Ribosomal L11/L12e N-terminal domain"/>
    <property type="match status" value="1"/>
</dbReference>
<evidence type="ECO:0000256" key="4">
    <source>
        <dbReference type="HAMAP-Rule" id="MF_00736"/>
    </source>
</evidence>
<feature type="domain" description="Large ribosomal subunit protein uL11 N-terminal" evidence="5">
    <location>
        <begin position="9"/>
        <end position="65"/>
    </location>
</feature>
<keyword evidence="3 4" id="KW-0687">Ribonucleoprotein</keyword>
<comment type="function">
    <text evidence="4">Forms part of the ribosomal stalk which helps the ribosome interact with GTP-bound translation factors.</text>
</comment>
<dbReference type="SMART" id="SM00649">
    <property type="entry name" value="RL11"/>
    <property type="match status" value="1"/>
</dbReference>
<keyword evidence="4" id="KW-0699">rRNA-binding</keyword>
<evidence type="ECO:0000256" key="2">
    <source>
        <dbReference type="ARBA" id="ARBA00022980"/>
    </source>
</evidence>
<dbReference type="STRING" id="387662.CRP_166"/>
<dbReference type="CDD" id="cd00349">
    <property type="entry name" value="Ribosomal_L11"/>
    <property type="match status" value="1"/>
</dbReference>
<dbReference type="GO" id="GO:0003735">
    <property type="term" value="F:structural constituent of ribosome"/>
    <property type="evidence" value="ECO:0007669"/>
    <property type="project" value="InterPro"/>
</dbReference>
<dbReference type="InterPro" id="IPR000911">
    <property type="entry name" value="Ribosomal_uL11"/>
</dbReference>
<dbReference type="Pfam" id="PF03946">
    <property type="entry name" value="Ribosomal_L11_N"/>
    <property type="match status" value="1"/>
</dbReference>
<keyword evidence="4" id="KW-0488">Methylation</keyword>
<evidence type="ECO:0000313" key="7">
    <source>
        <dbReference type="Proteomes" id="UP000000777"/>
    </source>
</evidence>
<keyword evidence="2 4" id="KW-0689">Ribosomal protein</keyword>
<keyword evidence="4" id="KW-0694">RNA-binding</keyword>
<reference evidence="6 7" key="1">
    <citation type="journal article" date="2006" name="Science">
        <title>The 160-kilobase genome of the bacterial endosymbiont Carsonella.</title>
        <authorList>
            <person name="Nakabachi A."/>
            <person name="Yamashita A."/>
            <person name="Toh H."/>
            <person name="Ishikawa H."/>
            <person name="Dunbar H."/>
            <person name="Moran N."/>
            <person name="Hattori M."/>
        </authorList>
    </citation>
    <scope>NUCLEOTIDE SEQUENCE [LARGE SCALE GENOMIC DNA]</scope>
    <source>
        <strain evidence="6 7">PV</strain>
    </source>
</reference>
<dbReference type="PANTHER" id="PTHR11661:SF1">
    <property type="entry name" value="LARGE RIBOSOMAL SUBUNIT PROTEIN UL11M"/>
    <property type="match status" value="1"/>
</dbReference>
<dbReference type="Gene3D" id="3.30.1550.10">
    <property type="entry name" value="Ribosomal protein L11/L12, N-terminal domain"/>
    <property type="match status" value="1"/>
</dbReference>
<dbReference type="KEGG" id="crp:CRP_166"/>
<dbReference type="GO" id="GO:0006412">
    <property type="term" value="P:translation"/>
    <property type="evidence" value="ECO:0007669"/>
    <property type="project" value="UniProtKB-UniRule"/>
</dbReference>
<dbReference type="InterPro" id="IPR036796">
    <property type="entry name" value="Ribosomal_uL11_N_sf"/>
</dbReference>
<proteinExistence type="inferred from homology"/>
<dbReference type="RefSeq" id="WP_011672389.1">
    <property type="nucleotide sequence ID" value="NC_008512.1"/>
</dbReference>
<dbReference type="PANTHER" id="PTHR11661">
    <property type="entry name" value="60S RIBOSOMAL PROTEIN L12"/>
    <property type="match status" value="1"/>
</dbReference>
<gene>
    <name evidence="4" type="primary">rplK</name>
    <name evidence="6" type="ordered locus">CRP_166</name>
</gene>
<sequence>MKILKFKLKLILKPNKATPSSGIGPILGQYGINLIDFCNKFNDLTKFICLEKINVKIAIFNDNSYQILINTMSLSDYIKEKKNILSFSKKPGYNQLTNINLNDVVEISYFRNIYEKKKLNSLRKMMLGTLISMGYFNEKKYK</sequence>
<name>Q05FH4_CARRP</name>
<evidence type="ECO:0000256" key="3">
    <source>
        <dbReference type="ARBA" id="ARBA00023274"/>
    </source>
</evidence>
<comment type="similarity">
    <text evidence="1 4">Belongs to the universal ribosomal protein uL11 family.</text>
</comment>
<dbReference type="GO" id="GO:0070180">
    <property type="term" value="F:large ribosomal subunit rRNA binding"/>
    <property type="evidence" value="ECO:0007669"/>
    <property type="project" value="UniProtKB-UniRule"/>
</dbReference>